<dbReference type="SUPFAM" id="SSF55166">
    <property type="entry name" value="Hedgehog/DD-peptidase"/>
    <property type="match status" value="1"/>
</dbReference>
<name>A0ABV3T3H0_9ACTN</name>
<keyword evidence="5" id="KW-1185">Reference proteome</keyword>
<dbReference type="SUPFAM" id="SSF49373">
    <property type="entry name" value="Invasin/intimin cell-adhesion fragments"/>
    <property type="match status" value="1"/>
</dbReference>
<dbReference type="RefSeq" id="WP_367995710.1">
    <property type="nucleotide sequence ID" value="NZ_JBFPJR010000061.1"/>
</dbReference>
<dbReference type="EMBL" id="JBFPJR010000061">
    <property type="protein sequence ID" value="MEX0429744.1"/>
    <property type="molecule type" value="Genomic_DNA"/>
</dbReference>
<dbReference type="Gene3D" id="3.30.1380.10">
    <property type="match status" value="1"/>
</dbReference>
<feature type="chain" id="PRO_5045139571" evidence="2">
    <location>
        <begin position="26"/>
        <end position="464"/>
    </location>
</feature>
<accession>A0ABV3T3H0</accession>
<evidence type="ECO:0000256" key="2">
    <source>
        <dbReference type="SAM" id="SignalP"/>
    </source>
</evidence>
<feature type="domain" description="Big-1" evidence="3">
    <location>
        <begin position="29"/>
        <end position="128"/>
    </location>
</feature>
<comment type="similarity">
    <text evidence="1">Belongs to the intimin/invasin family.</text>
</comment>
<evidence type="ECO:0000259" key="3">
    <source>
        <dbReference type="PROSITE" id="PS51127"/>
    </source>
</evidence>
<comment type="caution">
    <text evidence="4">The sequence shown here is derived from an EMBL/GenBank/DDBJ whole genome shotgun (WGS) entry which is preliminary data.</text>
</comment>
<protein>
    <submittedName>
        <fullName evidence="4">M15 family metallopeptidase</fullName>
    </submittedName>
</protein>
<dbReference type="Proteomes" id="UP001556631">
    <property type="component" value="Unassembled WGS sequence"/>
</dbReference>
<dbReference type="InterPro" id="IPR009045">
    <property type="entry name" value="Zn_M74/Hedgehog-like"/>
</dbReference>
<dbReference type="InterPro" id="IPR003344">
    <property type="entry name" value="Big_1_dom"/>
</dbReference>
<evidence type="ECO:0000313" key="5">
    <source>
        <dbReference type="Proteomes" id="UP001556631"/>
    </source>
</evidence>
<dbReference type="InterPro" id="IPR039561">
    <property type="entry name" value="Peptidase_M15C"/>
</dbReference>
<organism evidence="4 5">
    <name type="scientific">Nocardioides eburneus</name>
    <dbReference type="NCBI Taxonomy" id="3231482"/>
    <lineage>
        <taxon>Bacteria</taxon>
        <taxon>Bacillati</taxon>
        <taxon>Actinomycetota</taxon>
        <taxon>Actinomycetes</taxon>
        <taxon>Propionibacteriales</taxon>
        <taxon>Nocardioidaceae</taxon>
        <taxon>Nocardioides</taxon>
    </lineage>
</organism>
<feature type="signal peptide" evidence="2">
    <location>
        <begin position="1"/>
        <end position="25"/>
    </location>
</feature>
<evidence type="ECO:0000313" key="4">
    <source>
        <dbReference type="EMBL" id="MEX0429744.1"/>
    </source>
</evidence>
<keyword evidence="2" id="KW-0732">Signal</keyword>
<dbReference type="InterPro" id="IPR013783">
    <property type="entry name" value="Ig-like_fold"/>
</dbReference>
<dbReference type="PROSITE" id="PS51127">
    <property type="entry name" value="BIG1"/>
    <property type="match status" value="1"/>
</dbReference>
<evidence type="ECO:0000256" key="1">
    <source>
        <dbReference type="ARBA" id="ARBA00010116"/>
    </source>
</evidence>
<dbReference type="InterPro" id="IPR008964">
    <property type="entry name" value="Invasin/intimin_cell_adhesion"/>
</dbReference>
<proteinExistence type="inferred from homology"/>
<reference evidence="4 5" key="1">
    <citation type="submission" date="2024-07" db="EMBL/GenBank/DDBJ databases">
        <authorList>
            <person name="Lee S."/>
            <person name="Kang M."/>
        </authorList>
    </citation>
    <scope>NUCLEOTIDE SEQUENCE [LARGE SCALE GENOMIC DNA]</scope>
    <source>
        <strain evidence="4 5">DS6</strain>
    </source>
</reference>
<gene>
    <name evidence="4" type="ORF">AB3X52_19175</name>
</gene>
<dbReference type="Gene3D" id="2.60.40.10">
    <property type="entry name" value="Immunoglobulins"/>
    <property type="match status" value="1"/>
</dbReference>
<sequence>MLRLGRMLATLSAAVSMVLGIVAAAAEPGAAASAAPRLTLAATQAYAGSDSTLTATLAGADGQPLPGATVTFARRSDGTWRTIGTATTDAAGRATDTVTLAKDPADNRVRATYTDETGQKAAETAITAPLRKRVGVVRLGGPAKVVDERSARLTVTWRTWAGEPVAGVVHIERRYRGGVWRPVRTVRTYAKGTAAFTVRPRVDTWWRARASATWVAADVSPVHKLDNVPPGKPVWLPKKAPRPRRHLPAQPHAVGAGAHPVITRIPNGIWRQMVGVSWHSGCPVGRAGLRLLRINYWDYAGYRRRGELVAAAGAIRQMSAALAEMYRKGYPIRAMYRVDRFGYSKRSHGGNDYASMAADNTYAFNCRDVTGRPGVRSPHSYGRALDVNTWENPYRSAQGLVPDRWWQFHSHPRVAWRSSKHPVVRIMARHGLRWTYGLGDTQHFDAVVRGRPLVVPGCGSAACD</sequence>
<dbReference type="Pfam" id="PF13539">
    <property type="entry name" value="Peptidase_M15_4"/>
    <property type="match status" value="1"/>
</dbReference>